<accession>A0A377LPE0</accession>
<dbReference type="AlphaFoldDB" id="A0A377LPE0"/>
<reference evidence="1 2" key="1">
    <citation type="submission" date="2018-06" db="EMBL/GenBank/DDBJ databases">
        <authorList>
            <consortium name="Pathogen Informatics"/>
            <person name="Doyle S."/>
        </authorList>
    </citation>
    <scope>NUCLEOTIDE SEQUENCE [LARGE SCALE GENOMIC DNA]</scope>
    <source>
        <strain evidence="1 2">NCTC10005</strain>
    </source>
</reference>
<organism evidence="1 2">
    <name type="scientific">Enterobacter cloacae</name>
    <dbReference type="NCBI Taxonomy" id="550"/>
    <lineage>
        <taxon>Bacteria</taxon>
        <taxon>Pseudomonadati</taxon>
        <taxon>Pseudomonadota</taxon>
        <taxon>Gammaproteobacteria</taxon>
        <taxon>Enterobacterales</taxon>
        <taxon>Enterobacteriaceae</taxon>
        <taxon>Enterobacter</taxon>
        <taxon>Enterobacter cloacae complex</taxon>
    </lineage>
</organism>
<protein>
    <submittedName>
        <fullName evidence="1">Uncharacterized protein</fullName>
    </submittedName>
</protein>
<dbReference type="Proteomes" id="UP000255106">
    <property type="component" value="Unassembled WGS sequence"/>
</dbReference>
<name>A0A377LPE0_ENTCL</name>
<evidence type="ECO:0000313" key="1">
    <source>
        <dbReference type="EMBL" id="STQ07999.1"/>
    </source>
</evidence>
<sequence length="48" mass="5399">MGGDKSLVILVHRKQIVVIALTLGGITFQLVDHRTGRYFLIRFTQLCA</sequence>
<dbReference type="EMBL" id="UGJB01000004">
    <property type="protein sequence ID" value="STQ07999.1"/>
    <property type="molecule type" value="Genomic_DNA"/>
</dbReference>
<evidence type="ECO:0000313" key="2">
    <source>
        <dbReference type="Proteomes" id="UP000255106"/>
    </source>
</evidence>
<gene>
    <name evidence="1" type="ORF">NCTC10005_00636</name>
</gene>
<proteinExistence type="predicted"/>